<organism evidence="3 4">
    <name type="scientific">Dietzia aurantiaca</name>
    <dbReference type="NCBI Taxonomy" id="983873"/>
    <lineage>
        <taxon>Bacteria</taxon>
        <taxon>Bacillati</taxon>
        <taxon>Actinomycetota</taxon>
        <taxon>Actinomycetes</taxon>
        <taxon>Mycobacteriales</taxon>
        <taxon>Dietziaceae</taxon>
        <taxon>Dietzia</taxon>
    </lineage>
</organism>
<sequence length="326" mass="33863">MTIPVDARAAAEVLMRHRQVTVLCHLRPDADALGSSAGLARSLRAAGVTVYHSFDPGQVPEALAVIPGTEFVIPMDEVPAHDGLVVTLDCASADRVGRWGHLAEAASEVLVVDHHRSNPGFGSHMLLDPEAASTATLVLDVLRAGGYPLDPVAATSLYAGLVTDTGSFRWGGPGAHATASELLAAGAESSELSFALLDAHSFSWLQVLGALLETVTLDVSAVGGRGAVWLAVPHRIIATSEEDDVESLVSHLRGVKEASVAVLLKEYRPQEWAVSLRSRDAGPGRGLVDVSEVAAALGGGGHPAAAGCTMSGDLESISKRLRDFLG</sequence>
<evidence type="ECO:0000313" key="4">
    <source>
        <dbReference type="Proteomes" id="UP001595836"/>
    </source>
</evidence>
<evidence type="ECO:0000259" key="2">
    <source>
        <dbReference type="Pfam" id="PF02272"/>
    </source>
</evidence>
<dbReference type="RefSeq" id="WP_344990922.1">
    <property type="nucleotide sequence ID" value="NZ_BAABCD010000015.1"/>
</dbReference>
<protein>
    <submittedName>
        <fullName evidence="3">Bifunctional oligoribonuclease/PAP phosphatase NrnA</fullName>
        <ecNumber evidence="3">3.1.3.7</ecNumber>
    </submittedName>
</protein>
<dbReference type="InterPro" id="IPR051319">
    <property type="entry name" value="Oligoribo/pAp-PDE_c-di-AMP_PDE"/>
</dbReference>
<dbReference type="SUPFAM" id="SSF64182">
    <property type="entry name" value="DHH phosphoesterases"/>
    <property type="match status" value="1"/>
</dbReference>
<accession>A0ABV9PRN0</accession>
<dbReference type="Pfam" id="PF01368">
    <property type="entry name" value="DHH"/>
    <property type="match status" value="1"/>
</dbReference>
<gene>
    <name evidence="3" type="ORF">ACFO7U_09645</name>
</gene>
<dbReference type="Gene3D" id="3.90.1640.10">
    <property type="entry name" value="inorganic pyrophosphatase (n-terminal core)"/>
    <property type="match status" value="1"/>
</dbReference>
<keyword evidence="4" id="KW-1185">Reference proteome</keyword>
<dbReference type="Proteomes" id="UP001595836">
    <property type="component" value="Unassembled WGS sequence"/>
</dbReference>
<feature type="domain" description="DHHA1" evidence="2">
    <location>
        <begin position="241"/>
        <end position="325"/>
    </location>
</feature>
<dbReference type="PANTHER" id="PTHR47618">
    <property type="entry name" value="BIFUNCTIONAL OLIGORIBONUCLEASE AND PAP PHOSPHATASE NRNA"/>
    <property type="match status" value="1"/>
</dbReference>
<dbReference type="PANTHER" id="PTHR47618:SF1">
    <property type="entry name" value="BIFUNCTIONAL OLIGORIBONUCLEASE AND PAP PHOSPHATASE NRNA"/>
    <property type="match status" value="1"/>
</dbReference>
<proteinExistence type="predicted"/>
<evidence type="ECO:0000259" key="1">
    <source>
        <dbReference type="Pfam" id="PF01368"/>
    </source>
</evidence>
<dbReference type="GO" id="GO:0008441">
    <property type="term" value="F:3'(2'),5'-bisphosphate nucleotidase activity"/>
    <property type="evidence" value="ECO:0007669"/>
    <property type="project" value="UniProtKB-EC"/>
</dbReference>
<dbReference type="InterPro" id="IPR038763">
    <property type="entry name" value="DHH_sf"/>
</dbReference>
<name>A0ABV9PRN0_9ACTN</name>
<dbReference type="InterPro" id="IPR001667">
    <property type="entry name" value="DDH_dom"/>
</dbReference>
<keyword evidence="3" id="KW-0378">Hydrolase</keyword>
<dbReference type="EMBL" id="JBHSHP010000022">
    <property type="protein sequence ID" value="MFC4755044.1"/>
    <property type="molecule type" value="Genomic_DNA"/>
</dbReference>
<evidence type="ECO:0000313" key="3">
    <source>
        <dbReference type="EMBL" id="MFC4755044.1"/>
    </source>
</evidence>
<dbReference type="InterPro" id="IPR003156">
    <property type="entry name" value="DHHA1_dom"/>
</dbReference>
<comment type="caution">
    <text evidence="3">The sequence shown here is derived from an EMBL/GenBank/DDBJ whole genome shotgun (WGS) entry which is preliminary data.</text>
</comment>
<dbReference type="Pfam" id="PF02272">
    <property type="entry name" value="DHHA1"/>
    <property type="match status" value="1"/>
</dbReference>
<dbReference type="EC" id="3.1.3.7" evidence="3"/>
<feature type="domain" description="DDH" evidence="1">
    <location>
        <begin position="20"/>
        <end position="160"/>
    </location>
</feature>
<dbReference type="Gene3D" id="3.10.310.30">
    <property type="match status" value="1"/>
</dbReference>
<reference evidence="4" key="1">
    <citation type="journal article" date="2019" name="Int. J. Syst. Evol. Microbiol.">
        <title>The Global Catalogue of Microorganisms (GCM) 10K type strain sequencing project: providing services to taxonomists for standard genome sequencing and annotation.</title>
        <authorList>
            <consortium name="The Broad Institute Genomics Platform"/>
            <consortium name="The Broad Institute Genome Sequencing Center for Infectious Disease"/>
            <person name="Wu L."/>
            <person name="Ma J."/>
        </authorList>
    </citation>
    <scope>NUCLEOTIDE SEQUENCE [LARGE SCALE GENOMIC DNA]</scope>
    <source>
        <strain evidence="4">JCM 11882</strain>
    </source>
</reference>